<sequence length="140" mass="15384">MATSATSSLPPIYDQLLKAKARKGLTFEQIAKAMGKDEVWVAALMYGQAKGSPQDLSALAQLLEVEETALTTEIGEAWWPDRGLGSMPPRDPVIYRLVEGVMVYGYPLKFGDGIMSMIDCKVTVDKKEDPKGDRVILSFE</sequence>
<dbReference type="InterPro" id="IPR003712">
    <property type="entry name" value="Cyanate_lyase_C"/>
</dbReference>
<evidence type="ECO:0000313" key="7">
    <source>
        <dbReference type="EMBL" id="TFY82739.1"/>
    </source>
</evidence>
<comment type="function">
    <text evidence="4">Transcriptional coactivator that stimulates GCN4-dependent transcriptional activity by bridging the DNA-binding region of GCN4 and TBP (SPT15), thereby recruiting TBP to GCN4-bound promoters. Involved in induction of the ribosome quality control (RQC) pathway; a pathway that degrades nascent peptide chains during problematic translation. Required to prevent stalled ribosomes from frameshifting.</text>
</comment>
<comment type="function">
    <text evidence="1">Catalyzes the reaction of cyanate with bicarbonate to produce ammonia and carbon dioxide.</text>
</comment>
<dbReference type="PANTHER" id="PTHR34186:SF2">
    <property type="entry name" value="CYANATE HYDRATASE"/>
    <property type="match status" value="1"/>
</dbReference>
<evidence type="ECO:0000259" key="5">
    <source>
        <dbReference type="SMART" id="SM00530"/>
    </source>
</evidence>
<dbReference type="Gene3D" id="3.30.1160.10">
    <property type="entry name" value="Cyanate lyase, C-terminal domain"/>
    <property type="match status" value="1"/>
</dbReference>
<dbReference type="InterPro" id="IPR010982">
    <property type="entry name" value="Lambda_DNA-bd_dom_sf"/>
</dbReference>
<dbReference type="Pfam" id="PF21291">
    <property type="entry name" value="CYNS_N"/>
    <property type="match status" value="1"/>
</dbReference>
<comment type="similarity">
    <text evidence="2">Belongs to the MBF1 family.</text>
</comment>
<dbReference type="OrthoDB" id="10019422at2759"/>
<name>A0A4Z0A9X7_9AGAM</name>
<evidence type="ECO:0000259" key="6">
    <source>
        <dbReference type="SMART" id="SM01116"/>
    </source>
</evidence>
<dbReference type="GO" id="GO:0008824">
    <property type="term" value="F:cyanate hydratase activity"/>
    <property type="evidence" value="ECO:0007669"/>
    <property type="project" value="InterPro"/>
</dbReference>
<evidence type="ECO:0008006" key="9">
    <source>
        <dbReference type="Google" id="ProtNLM"/>
    </source>
</evidence>
<dbReference type="GO" id="GO:0003677">
    <property type="term" value="F:DNA binding"/>
    <property type="evidence" value="ECO:0007669"/>
    <property type="project" value="InterPro"/>
</dbReference>
<dbReference type="PANTHER" id="PTHR34186">
    <property type="entry name" value="CYANATE HYDRATASE"/>
    <property type="match status" value="1"/>
</dbReference>
<gene>
    <name evidence="7" type="ORF">EWM64_g1269</name>
</gene>
<protein>
    <recommendedName>
        <fullName evidence="9">Cyanase</fullName>
    </recommendedName>
</protein>
<dbReference type="SUPFAM" id="SSF55234">
    <property type="entry name" value="Cyanase C-terminal domain"/>
    <property type="match status" value="1"/>
</dbReference>
<feature type="domain" description="Cyanate lyase C-terminal" evidence="6">
    <location>
        <begin position="83"/>
        <end position="139"/>
    </location>
</feature>
<dbReference type="SUPFAM" id="SSF47413">
    <property type="entry name" value="lambda repressor-like DNA-binding domains"/>
    <property type="match status" value="1"/>
</dbReference>
<dbReference type="SMART" id="SM00530">
    <property type="entry name" value="HTH_XRE"/>
    <property type="match status" value="1"/>
</dbReference>
<dbReference type="SMART" id="SM01116">
    <property type="entry name" value="Cyanate_lyase"/>
    <property type="match status" value="1"/>
</dbReference>
<evidence type="ECO:0000313" key="8">
    <source>
        <dbReference type="Proteomes" id="UP000298061"/>
    </source>
</evidence>
<feature type="domain" description="HTH cro/C1-type" evidence="5">
    <location>
        <begin position="15"/>
        <end position="70"/>
    </location>
</feature>
<keyword evidence="8" id="KW-1185">Reference proteome</keyword>
<dbReference type="Pfam" id="PF02560">
    <property type="entry name" value="Cyanate_lyase"/>
    <property type="match status" value="1"/>
</dbReference>
<comment type="caution">
    <text evidence="7">The sequence shown here is derived from an EMBL/GenBank/DDBJ whole genome shotgun (WGS) entry which is preliminary data.</text>
</comment>
<evidence type="ECO:0000256" key="2">
    <source>
        <dbReference type="ARBA" id="ARBA00009802"/>
    </source>
</evidence>
<dbReference type="InterPro" id="IPR008076">
    <property type="entry name" value="Cyanase"/>
</dbReference>
<evidence type="ECO:0000256" key="4">
    <source>
        <dbReference type="ARBA" id="ARBA00035107"/>
    </source>
</evidence>
<dbReference type="InterPro" id="IPR001387">
    <property type="entry name" value="Cro/C1-type_HTH"/>
</dbReference>
<dbReference type="EMBL" id="SFCI01000082">
    <property type="protein sequence ID" value="TFY82739.1"/>
    <property type="molecule type" value="Genomic_DNA"/>
</dbReference>
<evidence type="ECO:0000256" key="1">
    <source>
        <dbReference type="ARBA" id="ARBA00003561"/>
    </source>
</evidence>
<dbReference type="Proteomes" id="UP000298061">
    <property type="component" value="Unassembled WGS sequence"/>
</dbReference>
<dbReference type="AlphaFoldDB" id="A0A4Z0A9X7"/>
<evidence type="ECO:0000256" key="3">
    <source>
        <dbReference type="ARBA" id="ARBA00023239"/>
    </source>
</evidence>
<dbReference type="Gene3D" id="1.10.260.40">
    <property type="entry name" value="lambda repressor-like DNA-binding domains"/>
    <property type="match status" value="1"/>
</dbReference>
<organism evidence="7 8">
    <name type="scientific">Hericium alpestre</name>
    <dbReference type="NCBI Taxonomy" id="135208"/>
    <lineage>
        <taxon>Eukaryota</taxon>
        <taxon>Fungi</taxon>
        <taxon>Dikarya</taxon>
        <taxon>Basidiomycota</taxon>
        <taxon>Agaricomycotina</taxon>
        <taxon>Agaricomycetes</taxon>
        <taxon>Russulales</taxon>
        <taxon>Hericiaceae</taxon>
        <taxon>Hericium</taxon>
    </lineage>
</organism>
<keyword evidence="3" id="KW-0456">Lyase</keyword>
<accession>A0A4Z0A9X7</accession>
<proteinExistence type="inferred from homology"/>
<reference evidence="7 8" key="1">
    <citation type="submission" date="2019-02" db="EMBL/GenBank/DDBJ databases">
        <title>Genome sequencing of the rare red list fungi Hericium alpestre (H. flagellum).</title>
        <authorList>
            <person name="Buettner E."/>
            <person name="Kellner H."/>
        </authorList>
    </citation>
    <scope>NUCLEOTIDE SEQUENCE [LARGE SCALE GENOMIC DNA]</scope>
    <source>
        <strain evidence="7 8">DSM 108284</strain>
    </source>
</reference>
<dbReference type="InterPro" id="IPR048564">
    <property type="entry name" value="CYNS_N"/>
</dbReference>
<dbReference type="STRING" id="135208.A0A4Z0A9X7"/>
<dbReference type="InterPro" id="IPR036581">
    <property type="entry name" value="Cyanate_lyase_C_sf"/>
</dbReference>
<dbReference type="PRINTS" id="PR01693">
    <property type="entry name" value="CYANASE"/>
</dbReference>